<keyword evidence="2" id="KW-1185">Reference proteome</keyword>
<comment type="caution">
    <text evidence="1">The sequence shown here is derived from an EMBL/GenBank/DDBJ whole genome shotgun (WGS) entry which is preliminary data.</text>
</comment>
<sequence length="262" mass="29321">MVTSLRKTSAGGVYSRTPKIQAKLVELEALSRDDLVARARISRREDPGYVPSECLLYFVRAGRTLEPDAASEQFYRILLERVLRCLPKAENTDGSGVSLTRSNIREKVLFLFVELLAADRQSYSERLDFFEVRFDGALASLKLDAKRPAWRDEKRSVALELDEETGEPSIEIEQAAGSLDPFAAMENTSAAYQSRLDAAIATLPTEHKRIIEMLRQGFPIDSKEPGAITISGTLKRSEKTIRTYRDKAFASLRAMLSEGDEP</sequence>
<organism evidence="1 2">
    <name type="scientific">Corallococcus caeni</name>
    <dbReference type="NCBI Taxonomy" id="3082388"/>
    <lineage>
        <taxon>Bacteria</taxon>
        <taxon>Pseudomonadati</taxon>
        <taxon>Myxococcota</taxon>
        <taxon>Myxococcia</taxon>
        <taxon>Myxococcales</taxon>
        <taxon>Cystobacterineae</taxon>
        <taxon>Myxococcaceae</taxon>
        <taxon>Corallococcus</taxon>
    </lineage>
</organism>
<evidence type="ECO:0000313" key="1">
    <source>
        <dbReference type="EMBL" id="GMU06117.1"/>
    </source>
</evidence>
<gene>
    <name evidence="1" type="ORF">ASNO1_23700</name>
</gene>
<dbReference type="Proteomes" id="UP001342631">
    <property type="component" value="Unassembled WGS sequence"/>
</dbReference>
<accession>A0ABQ6QQ13</accession>
<protein>
    <submittedName>
        <fullName evidence="1">Sigma-70 family RNA polymerase sigma factor</fullName>
    </submittedName>
</protein>
<dbReference type="InterPro" id="IPR013324">
    <property type="entry name" value="RNA_pol_sigma_r3/r4-like"/>
</dbReference>
<dbReference type="SUPFAM" id="SSF88659">
    <property type="entry name" value="Sigma3 and sigma4 domains of RNA polymerase sigma factors"/>
    <property type="match status" value="1"/>
</dbReference>
<reference evidence="1 2" key="1">
    <citation type="journal article" date="2024" name="Arch. Microbiol.">
        <title>Corallococcus caeni sp. nov., a novel myxobacterium isolated from activated sludge.</title>
        <authorList>
            <person name="Tomita S."/>
            <person name="Nakai R."/>
            <person name="Kuroda K."/>
            <person name="Kurashita H."/>
            <person name="Hatamoto M."/>
            <person name="Yamaguchi T."/>
            <person name="Narihiro T."/>
        </authorList>
    </citation>
    <scope>NUCLEOTIDE SEQUENCE [LARGE SCALE GENOMIC DNA]</scope>
    <source>
        <strain evidence="1 2">NO1</strain>
    </source>
</reference>
<dbReference type="EMBL" id="BTTX01000002">
    <property type="protein sequence ID" value="GMU06117.1"/>
    <property type="molecule type" value="Genomic_DNA"/>
</dbReference>
<name>A0ABQ6QQ13_9BACT</name>
<evidence type="ECO:0000313" key="2">
    <source>
        <dbReference type="Proteomes" id="UP001342631"/>
    </source>
</evidence>
<proteinExistence type="predicted"/>